<dbReference type="CDD" id="cd07377">
    <property type="entry name" value="WHTH_GntR"/>
    <property type="match status" value="1"/>
</dbReference>
<keyword evidence="2" id="KW-0238">DNA-binding</keyword>
<proteinExistence type="predicted"/>
<keyword evidence="3" id="KW-0804">Transcription</keyword>
<dbReference type="EMBL" id="LIAN01000118">
    <property type="protein sequence ID" value="KRO37278.1"/>
    <property type="molecule type" value="Genomic_DNA"/>
</dbReference>
<dbReference type="PROSITE" id="PS50949">
    <property type="entry name" value="HTH_GNTR"/>
    <property type="match status" value="1"/>
</dbReference>
<evidence type="ECO:0000256" key="2">
    <source>
        <dbReference type="ARBA" id="ARBA00023125"/>
    </source>
</evidence>
<dbReference type="PANTHER" id="PTHR43537:SF5">
    <property type="entry name" value="UXU OPERON TRANSCRIPTIONAL REGULATOR"/>
    <property type="match status" value="1"/>
</dbReference>
<dbReference type="Gene3D" id="1.10.10.10">
    <property type="entry name" value="Winged helix-like DNA-binding domain superfamily/Winged helix DNA-binding domain"/>
    <property type="match status" value="1"/>
</dbReference>
<dbReference type="Proteomes" id="UP000052955">
    <property type="component" value="Unassembled WGS sequence"/>
</dbReference>
<evidence type="ECO:0000313" key="5">
    <source>
        <dbReference type="EMBL" id="KRO37278.1"/>
    </source>
</evidence>
<feature type="domain" description="HTH gntR-type" evidence="4">
    <location>
        <begin position="9"/>
        <end position="77"/>
    </location>
</feature>
<accession>A0A0R2PHB8</accession>
<dbReference type="SUPFAM" id="SSF46785">
    <property type="entry name" value="Winged helix' DNA-binding domain"/>
    <property type="match status" value="1"/>
</dbReference>
<dbReference type="GO" id="GO:0003677">
    <property type="term" value="F:DNA binding"/>
    <property type="evidence" value="ECO:0007669"/>
    <property type="project" value="UniProtKB-KW"/>
</dbReference>
<dbReference type="SUPFAM" id="SSF48008">
    <property type="entry name" value="GntR ligand-binding domain-like"/>
    <property type="match status" value="1"/>
</dbReference>
<dbReference type="PRINTS" id="PR00035">
    <property type="entry name" value="HTHGNTR"/>
</dbReference>
<dbReference type="InterPro" id="IPR000524">
    <property type="entry name" value="Tscrpt_reg_HTH_GntR"/>
</dbReference>
<organism evidence="5 6">
    <name type="scientific">Actinobacteria bacterium BACL15 MAG-120823-bin78</name>
    <dbReference type="NCBI Taxonomy" id="1655563"/>
    <lineage>
        <taxon>Bacteria</taxon>
        <taxon>Bacillati</taxon>
        <taxon>Actinomycetota</taxon>
        <taxon>Actinomycetes</taxon>
        <taxon>Actinomycetes incertae sedis</taxon>
        <taxon>ac1 cluster</taxon>
    </lineage>
</organism>
<dbReference type="InterPro" id="IPR011711">
    <property type="entry name" value="GntR_C"/>
</dbReference>
<keyword evidence="1" id="KW-0805">Transcription regulation</keyword>
<evidence type="ECO:0000259" key="4">
    <source>
        <dbReference type="PROSITE" id="PS50949"/>
    </source>
</evidence>
<protein>
    <recommendedName>
        <fullName evidence="4">HTH gntR-type domain-containing protein</fullName>
    </recommendedName>
</protein>
<dbReference type="SMART" id="SM00345">
    <property type="entry name" value="HTH_GNTR"/>
    <property type="match status" value="1"/>
</dbReference>
<dbReference type="InterPro" id="IPR008920">
    <property type="entry name" value="TF_FadR/GntR_C"/>
</dbReference>
<evidence type="ECO:0000313" key="6">
    <source>
        <dbReference type="Proteomes" id="UP000052955"/>
    </source>
</evidence>
<evidence type="ECO:0000256" key="3">
    <source>
        <dbReference type="ARBA" id="ARBA00023163"/>
    </source>
</evidence>
<dbReference type="Pfam" id="PF07729">
    <property type="entry name" value="FCD"/>
    <property type="match status" value="1"/>
</dbReference>
<dbReference type="Gene3D" id="1.20.120.530">
    <property type="entry name" value="GntR ligand-binding domain-like"/>
    <property type="match status" value="1"/>
</dbReference>
<dbReference type="InterPro" id="IPR036388">
    <property type="entry name" value="WH-like_DNA-bd_sf"/>
</dbReference>
<reference evidence="5 6" key="1">
    <citation type="submission" date="2015-10" db="EMBL/GenBank/DDBJ databases">
        <title>Metagenome-Assembled Genomes uncover a global brackish microbiome.</title>
        <authorList>
            <person name="Hugerth L.W."/>
            <person name="Larsson J."/>
            <person name="Alneberg J."/>
            <person name="Lindh M.V."/>
            <person name="Legrand C."/>
            <person name="Pinhassi J."/>
            <person name="Andersson A.F."/>
        </authorList>
    </citation>
    <scope>NUCLEOTIDE SEQUENCE [LARGE SCALE GENOMIC DNA]</scope>
    <source>
        <strain evidence="5">BACL15 MAG-120823-bin78</strain>
    </source>
</reference>
<evidence type="ECO:0000256" key="1">
    <source>
        <dbReference type="ARBA" id="ARBA00023015"/>
    </source>
</evidence>
<sequence>MSAVTQLAPQRAARIATQLIELIELQKLLPGDKLPPERQLADLLEVSRPSLREALHILQAQGLVQIKHGQGTYVQEPVVAQELRASVMTKTHGLNELFDAREVLEVPASKWAAEKATKEDIRLLRATLNQIETITSIQPIDFDQLQALDAKFHLTIVGIAGNRFINQTLNVLQDVMRMSMETTLRLPGRSEISRNQHNEILAAIENGDGELASKLTLQHITGARKTALADAKKKESN</sequence>
<dbReference type="Pfam" id="PF00392">
    <property type="entry name" value="GntR"/>
    <property type="match status" value="1"/>
</dbReference>
<dbReference type="SMART" id="SM00895">
    <property type="entry name" value="FCD"/>
    <property type="match status" value="1"/>
</dbReference>
<dbReference type="AlphaFoldDB" id="A0A0R2PHB8"/>
<dbReference type="GO" id="GO:0003700">
    <property type="term" value="F:DNA-binding transcription factor activity"/>
    <property type="evidence" value="ECO:0007669"/>
    <property type="project" value="InterPro"/>
</dbReference>
<dbReference type="InterPro" id="IPR036390">
    <property type="entry name" value="WH_DNA-bd_sf"/>
</dbReference>
<comment type="caution">
    <text evidence="5">The sequence shown here is derived from an EMBL/GenBank/DDBJ whole genome shotgun (WGS) entry which is preliminary data.</text>
</comment>
<name>A0A0R2PHB8_9ACTN</name>
<gene>
    <name evidence="5" type="ORF">ABR55_04340</name>
</gene>
<dbReference type="PANTHER" id="PTHR43537">
    <property type="entry name" value="TRANSCRIPTIONAL REGULATOR, GNTR FAMILY"/>
    <property type="match status" value="1"/>
</dbReference>